<evidence type="ECO:0000313" key="4">
    <source>
        <dbReference type="Proteomes" id="UP000323380"/>
    </source>
</evidence>
<keyword evidence="2" id="KW-1133">Transmembrane helix</keyword>
<reference evidence="3 4" key="1">
    <citation type="submission" date="2019-08" db="EMBL/GenBank/DDBJ databases">
        <title>Actinomadura sp. nov. CYP1-5 isolated from mountain soil.</title>
        <authorList>
            <person name="Songsumanus A."/>
            <person name="Kuncharoen N."/>
            <person name="Kudo T."/>
            <person name="Yuki M."/>
            <person name="Igarashi Y."/>
            <person name="Tanasupawat S."/>
        </authorList>
    </citation>
    <scope>NUCLEOTIDE SEQUENCE [LARGE SCALE GENOMIC DNA]</scope>
    <source>
        <strain evidence="3 4">JCM 14158</strain>
    </source>
</reference>
<organism evidence="3 4">
    <name type="scientific">Actinomadura chibensis</name>
    <dbReference type="NCBI Taxonomy" id="392828"/>
    <lineage>
        <taxon>Bacteria</taxon>
        <taxon>Bacillati</taxon>
        <taxon>Actinomycetota</taxon>
        <taxon>Actinomycetes</taxon>
        <taxon>Streptosporangiales</taxon>
        <taxon>Thermomonosporaceae</taxon>
        <taxon>Actinomadura</taxon>
    </lineage>
</organism>
<feature type="region of interest" description="Disordered" evidence="1">
    <location>
        <begin position="1"/>
        <end position="22"/>
    </location>
</feature>
<evidence type="ECO:0000256" key="2">
    <source>
        <dbReference type="SAM" id="Phobius"/>
    </source>
</evidence>
<feature type="transmembrane region" description="Helical" evidence="2">
    <location>
        <begin position="117"/>
        <end position="135"/>
    </location>
</feature>
<keyword evidence="2" id="KW-0812">Transmembrane</keyword>
<dbReference type="Proteomes" id="UP000323380">
    <property type="component" value="Unassembled WGS sequence"/>
</dbReference>
<protein>
    <submittedName>
        <fullName evidence="3">Uncharacterized protein</fullName>
    </submittedName>
</protein>
<keyword evidence="2" id="KW-0472">Membrane</keyword>
<evidence type="ECO:0000256" key="1">
    <source>
        <dbReference type="SAM" id="MobiDB-lite"/>
    </source>
</evidence>
<sequence>MGIGDETSAKNPVTLRKEPPEPAAGPAWIVVPARMVALVVVLPLRVGYDLVRLVARGVRTGLLAPAGRLLGAVLRGIGAVLSLLVLRPVRWLAVVVVLGFLRWFGRGTGRLSRWLHRVLLVPIGTFLAFVGRQLGRLAGLLVLRPLRWLLTVTGRALGLLFAGIALVFGVLVVLPASILWRYALWPTLRALGALARAFAAGIVWSWRLLGRFFGWLARVLIVVPARTVWRYLLSPAVAGVRGTWRLAARLLRWLWRTLVVVPVRVLVVGPARWVGTAVLRPLGHGVRTAWRVTVGDPVRAARRTMRDAVRDVRLQLRRTFRGR</sequence>
<dbReference type="STRING" id="1220554.GCA_001552135_05484"/>
<gene>
    <name evidence="3" type="ORF">FXF69_07790</name>
</gene>
<comment type="caution">
    <text evidence="3">The sequence shown here is derived from an EMBL/GenBank/DDBJ whole genome shotgun (WGS) entry which is preliminary data.</text>
</comment>
<keyword evidence="4" id="KW-1185">Reference proteome</keyword>
<accession>A0A5D0NWW5</accession>
<dbReference type="EMBL" id="VSFG01000001">
    <property type="protein sequence ID" value="TYB49036.1"/>
    <property type="molecule type" value="Genomic_DNA"/>
</dbReference>
<feature type="transmembrane region" description="Helical" evidence="2">
    <location>
        <begin position="60"/>
        <end position="83"/>
    </location>
</feature>
<name>A0A5D0NWW5_9ACTN</name>
<feature type="transmembrane region" description="Helical" evidence="2">
    <location>
        <begin position="155"/>
        <end position="180"/>
    </location>
</feature>
<dbReference type="RefSeq" id="WP_067897398.1">
    <property type="nucleotide sequence ID" value="NZ_VSFG01000001.1"/>
</dbReference>
<evidence type="ECO:0000313" key="3">
    <source>
        <dbReference type="EMBL" id="TYB49036.1"/>
    </source>
</evidence>
<feature type="transmembrane region" description="Helical" evidence="2">
    <location>
        <begin position="27"/>
        <end position="48"/>
    </location>
</feature>
<proteinExistence type="predicted"/>
<dbReference type="AlphaFoldDB" id="A0A5D0NWW5"/>
<feature type="transmembrane region" description="Helical" evidence="2">
    <location>
        <begin position="89"/>
        <end position="105"/>
    </location>
</feature>